<proteinExistence type="predicted"/>
<dbReference type="EMBL" id="MFAK01000023">
    <property type="protein sequence ID" value="OGD74857.1"/>
    <property type="molecule type" value="Genomic_DNA"/>
</dbReference>
<protein>
    <submittedName>
        <fullName evidence="1">Uncharacterized protein</fullName>
    </submittedName>
</protein>
<sequence length="74" mass="8373">MKNKGNQSTTEDLPTVREVLDKMMTRGTALLYQEEPIIFNNKFSPVKSLQVQICSIEGDNQAILHKLHTLTRTG</sequence>
<name>A0A1F5F5D3_9BACT</name>
<evidence type="ECO:0000313" key="2">
    <source>
        <dbReference type="Proteomes" id="UP000176191"/>
    </source>
</evidence>
<evidence type="ECO:0000313" key="1">
    <source>
        <dbReference type="EMBL" id="OGD74857.1"/>
    </source>
</evidence>
<accession>A0A1F5F5D3</accession>
<dbReference type="AlphaFoldDB" id="A0A1F5F5D3"/>
<dbReference type="Proteomes" id="UP000176191">
    <property type="component" value="Unassembled WGS sequence"/>
</dbReference>
<organism evidence="1 2">
    <name type="scientific">Candidatus Collierbacteria bacterium RIFOXYA2_FULL_46_10</name>
    <dbReference type="NCBI Taxonomy" id="1817726"/>
    <lineage>
        <taxon>Bacteria</taxon>
        <taxon>Candidatus Collieribacteriota</taxon>
    </lineage>
</organism>
<comment type="caution">
    <text evidence="1">The sequence shown here is derived from an EMBL/GenBank/DDBJ whole genome shotgun (WGS) entry which is preliminary data.</text>
</comment>
<gene>
    <name evidence="1" type="ORF">A2228_03305</name>
</gene>
<reference evidence="1 2" key="1">
    <citation type="journal article" date="2016" name="Nat. Commun.">
        <title>Thousands of microbial genomes shed light on interconnected biogeochemical processes in an aquifer system.</title>
        <authorList>
            <person name="Anantharaman K."/>
            <person name="Brown C.T."/>
            <person name="Hug L.A."/>
            <person name="Sharon I."/>
            <person name="Castelle C.J."/>
            <person name="Probst A.J."/>
            <person name="Thomas B.C."/>
            <person name="Singh A."/>
            <person name="Wilkins M.J."/>
            <person name="Karaoz U."/>
            <person name="Brodie E.L."/>
            <person name="Williams K.H."/>
            <person name="Hubbard S.S."/>
            <person name="Banfield J.F."/>
        </authorList>
    </citation>
    <scope>NUCLEOTIDE SEQUENCE [LARGE SCALE GENOMIC DNA]</scope>
</reference>